<dbReference type="Gene3D" id="3.20.20.370">
    <property type="entry name" value="Glycoside hydrolase/deacetylase"/>
    <property type="match status" value="1"/>
</dbReference>
<dbReference type="EMBL" id="JACHFQ010000005">
    <property type="protein sequence ID" value="MBB5226515.1"/>
    <property type="molecule type" value="Genomic_DNA"/>
</dbReference>
<reference evidence="2 3" key="1">
    <citation type="submission" date="2020-08" db="EMBL/GenBank/DDBJ databases">
        <title>Genomic Encyclopedia of Type Strains, Phase IV (KMG-IV): sequencing the most valuable type-strain genomes for metagenomic binning, comparative biology and taxonomic classification.</title>
        <authorList>
            <person name="Goeker M."/>
        </authorList>
    </citation>
    <scope>NUCLEOTIDE SEQUENCE [LARGE SCALE GENOMIC DNA]</scope>
    <source>
        <strain evidence="2 3">DSM 103462</strain>
    </source>
</reference>
<dbReference type="GO" id="GO:0016810">
    <property type="term" value="F:hydrolase activity, acting on carbon-nitrogen (but not peptide) bonds"/>
    <property type="evidence" value="ECO:0007669"/>
    <property type="project" value="InterPro"/>
</dbReference>
<dbReference type="PANTHER" id="PTHR10587">
    <property type="entry name" value="GLYCOSYL TRANSFERASE-RELATED"/>
    <property type="match status" value="1"/>
</dbReference>
<dbReference type="Proteomes" id="UP000518887">
    <property type="component" value="Unassembled WGS sequence"/>
</dbReference>
<dbReference type="InterPro" id="IPR002509">
    <property type="entry name" value="NODB_dom"/>
</dbReference>
<evidence type="ECO:0000313" key="2">
    <source>
        <dbReference type="EMBL" id="MBB5226515.1"/>
    </source>
</evidence>
<gene>
    <name evidence="2" type="ORF">HNP76_001888</name>
</gene>
<dbReference type="SUPFAM" id="SSF82171">
    <property type="entry name" value="DPP6 N-terminal domain-like"/>
    <property type="match status" value="1"/>
</dbReference>
<dbReference type="PANTHER" id="PTHR10587:SF128">
    <property type="entry name" value="POLYSACCHARIDE DEACETYLASE PDAB-RELATED"/>
    <property type="match status" value="1"/>
</dbReference>
<dbReference type="InterPro" id="IPR050248">
    <property type="entry name" value="Polysacc_deacetylase_ArnD"/>
</dbReference>
<comment type="caution">
    <text evidence="2">The sequence shown here is derived from an EMBL/GenBank/DDBJ whole genome shotgun (WGS) entry which is preliminary data.</text>
</comment>
<feature type="domain" description="NodB homology" evidence="1">
    <location>
        <begin position="533"/>
        <end position="732"/>
    </location>
</feature>
<dbReference type="GO" id="GO:0016020">
    <property type="term" value="C:membrane"/>
    <property type="evidence" value="ECO:0007669"/>
    <property type="project" value="TreeGrafter"/>
</dbReference>
<sequence>MLTSLHAQVKFENPQINADSKFLFTVSHNLGGTIPYKTLFLADATKTEATKIITCFPERMEMLAGGSVLQVRNRYGSARYSVADSTLSWISREDSIPADAKAMLPQAVSPDGKWACFVKKTDAATGKLYLKNMSTLEEFLLNDKCDFDFDEVPAKWAGDGSVFVYEKAGNLYFGDPKAVYQKVQMDEEFRKIGEGTINCVTWASSKYLIYINRDLVYKISAKELYTRTLYSQMVGIGIVIGRLPLGFDGRKDKFWVNPFINQIVTINSNSVISSYRVNGTASSYLTSVYSKPFKDIKGSPVDYDVFFCTDGSQVLWVNLIGLEDGKRNSTVYRLSDELKELNRVENATHPLLSPDGRKVVFASQKLAYIYDLGSWLELGRLGGESVYSYVWGSNSLLYIGGESTVREWKLGENNRFANTGRVLFLSAAQAAFWKPNAENIVCAQSAGNKATFYDYDSFKNVWQASVEDTRTSFEYMKKAEVSVYAVQNAKYRVYTGLTDNKLFENALYIRNFAGSGTSYAVYPETVKPGDERKKIALVFDALDSADGLTHILAVLAGYNIKATFFLNGEFIRRYPLECKQIIESGHDCCSMYFSTADLTEKGFIINEEFIRRGLARNEDEFYAATGRELSLMWHAPFYKANREIKKAGEASGYRYVEAGRLALDTYTLEKAADGKKWYLGAKDLVKLYVDAAEPNMIIPINVGLSAGTRTDYLYEKLSLLIGDFLDLGYEFTLVRNIK</sequence>
<organism evidence="2 3">
    <name type="scientific">Treponema ruminis</name>
    <dbReference type="NCBI Taxonomy" id="744515"/>
    <lineage>
        <taxon>Bacteria</taxon>
        <taxon>Pseudomonadati</taxon>
        <taxon>Spirochaetota</taxon>
        <taxon>Spirochaetia</taxon>
        <taxon>Spirochaetales</taxon>
        <taxon>Treponemataceae</taxon>
        <taxon>Treponema</taxon>
    </lineage>
</organism>
<dbReference type="Gene3D" id="2.130.10.10">
    <property type="entry name" value="YVTN repeat-like/Quinoprotein amine dehydrogenase"/>
    <property type="match status" value="1"/>
</dbReference>
<dbReference type="GO" id="GO:0005975">
    <property type="term" value="P:carbohydrate metabolic process"/>
    <property type="evidence" value="ECO:0007669"/>
    <property type="project" value="InterPro"/>
</dbReference>
<proteinExistence type="predicted"/>
<dbReference type="InterPro" id="IPR015943">
    <property type="entry name" value="WD40/YVTN_repeat-like_dom_sf"/>
</dbReference>
<accession>A0A7W8G9Y8</accession>
<protein>
    <submittedName>
        <fullName evidence="2">Peptidoglycan/xylan/chitin deacetylase (PgdA/CDA1 family)</fullName>
    </submittedName>
</protein>
<dbReference type="PROSITE" id="PS51677">
    <property type="entry name" value="NODB"/>
    <property type="match status" value="1"/>
</dbReference>
<evidence type="ECO:0000259" key="1">
    <source>
        <dbReference type="PROSITE" id="PS51677"/>
    </source>
</evidence>
<dbReference type="InterPro" id="IPR011659">
    <property type="entry name" value="WD40"/>
</dbReference>
<dbReference type="AlphaFoldDB" id="A0A7W8G9Y8"/>
<name>A0A7W8G9Y8_9SPIR</name>
<dbReference type="Pfam" id="PF01522">
    <property type="entry name" value="Polysacc_deac_1"/>
    <property type="match status" value="1"/>
</dbReference>
<dbReference type="InterPro" id="IPR011330">
    <property type="entry name" value="Glyco_hydro/deAcase_b/a-brl"/>
</dbReference>
<evidence type="ECO:0000313" key="3">
    <source>
        <dbReference type="Proteomes" id="UP000518887"/>
    </source>
</evidence>
<dbReference type="RefSeq" id="WP_184659840.1">
    <property type="nucleotide sequence ID" value="NZ_CP031518.1"/>
</dbReference>
<dbReference type="CDD" id="cd10917">
    <property type="entry name" value="CE4_NodB_like_6s_7s"/>
    <property type="match status" value="1"/>
</dbReference>
<dbReference type="SUPFAM" id="SSF88713">
    <property type="entry name" value="Glycoside hydrolase/deacetylase"/>
    <property type="match status" value="1"/>
</dbReference>
<keyword evidence="3" id="KW-1185">Reference proteome</keyword>
<dbReference type="Pfam" id="PF07676">
    <property type="entry name" value="PD40"/>
    <property type="match status" value="1"/>
</dbReference>